<dbReference type="KEGG" id="afy:BW247_12705"/>
<dbReference type="RefSeq" id="WP_076837468.1">
    <property type="nucleotide sequence ID" value="NZ_CP019434.1"/>
</dbReference>
<dbReference type="OrthoDB" id="9919779at2"/>
<dbReference type="AlphaFoldDB" id="A0A1P8UJ58"/>
<proteinExistence type="predicted"/>
<keyword evidence="2" id="KW-1185">Reference proteome</keyword>
<dbReference type="STRING" id="1765967.BW247_12705"/>
<protein>
    <submittedName>
        <fullName evidence="1">Uncharacterized protein</fullName>
    </submittedName>
</protein>
<reference evidence="1 2" key="1">
    <citation type="submission" date="2017-01" db="EMBL/GenBank/DDBJ databases">
        <title>Draft sequence of Acidihalobacter ferrooxidans strain DSM 14175 (strain V8).</title>
        <authorList>
            <person name="Khaleque H.N."/>
            <person name="Ramsay J.P."/>
            <person name="Murphy R.J.T."/>
            <person name="Kaksonen A.H."/>
            <person name="Boxall N.J."/>
            <person name="Watkin E.L.J."/>
        </authorList>
    </citation>
    <scope>NUCLEOTIDE SEQUENCE [LARGE SCALE GENOMIC DNA]</scope>
    <source>
        <strain evidence="1 2">V8</strain>
    </source>
</reference>
<name>A0A1P8UJ58_9GAMM</name>
<gene>
    <name evidence="1" type="ORF">BW247_12705</name>
</gene>
<evidence type="ECO:0000313" key="2">
    <source>
        <dbReference type="Proteomes" id="UP000243807"/>
    </source>
</evidence>
<dbReference type="Proteomes" id="UP000243807">
    <property type="component" value="Chromosome"/>
</dbReference>
<accession>A0A1P8UJ58</accession>
<dbReference type="EMBL" id="CP019434">
    <property type="protein sequence ID" value="APZ43844.1"/>
    <property type="molecule type" value="Genomic_DNA"/>
</dbReference>
<evidence type="ECO:0000313" key="1">
    <source>
        <dbReference type="EMBL" id="APZ43844.1"/>
    </source>
</evidence>
<sequence>MASEDCTQIEFTQEGDYWLAFDDVGNCGEGKTKAEARRDLRGQQARNAAEVETFIARREHEAEQSKAKAEAERKRQFDANLGRYLRAIGKLERRINRRVQNGTAQRESDRRKIIADELEGFAYDYPPIETTPQAPGWLEQSTVKIVPPTSTQVADWRKSVKKAANAHRQAAKNREKQPAATRAAIKAKHLATERKKKAVRALAAQGKTNRQIASVLGLRPRQVQRLKK</sequence>
<organism evidence="1 2">
    <name type="scientific">Acidihalobacter ferrooxydans</name>
    <dbReference type="NCBI Taxonomy" id="1765967"/>
    <lineage>
        <taxon>Bacteria</taxon>
        <taxon>Pseudomonadati</taxon>
        <taxon>Pseudomonadota</taxon>
        <taxon>Gammaproteobacteria</taxon>
        <taxon>Chromatiales</taxon>
        <taxon>Ectothiorhodospiraceae</taxon>
        <taxon>Acidihalobacter</taxon>
    </lineage>
</organism>